<organism evidence="2 3">
    <name type="scientific">Lunasporangiospora selenospora</name>
    <dbReference type="NCBI Taxonomy" id="979761"/>
    <lineage>
        <taxon>Eukaryota</taxon>
        <taxon>Fungi</taxon>
        <taxon>Fungi incertae sedis</taxon>
        <taxon>Mucoromycota</taxon>
        <taxon>Mortierellomycotina</taxon>
        <taxon>Mortierellomycetes</taxon>
        <taxon>Mortierellales</taxon>
        <taxon>Mortierellaceae</taxon>
        <taxon>Lunasporangiospora</taxon>
    </lineage>
</organism>
<protein>
    <submittedName>
        <fullName evidence="2">Uncharacterized protein</fullName>
    </submittedName>
</protein>
<sequence>PMPGEYTSSATRVNPRPPDINQVLPFDEDVGDWKPLSPLSPLLDPLDALL</sequence>
<feature type="non-terminal residue" evidence="2">
    <location>
        <position position="1"/>
    </location>
</feature>
<proteinExistence type="predicted"/>
<dbReference type="EMBL" id="JAABOA010006984">
    <property type="protein sequence ID" value="KAF9552519.1"/>
    <property type="molecule type" value="Genomic_DNA"/>
</dbReference>
<reference evidence="2" key="1">
    <citation type="journal article" date="2020" name="Fungal Divers.">
        <title>Resolving the Mortierellaceae phylogeny through synthesis of multi-gene phylogenetics and phylogenomics.</title>
        <authorList>
            <person name="Vandepol N."/>
            <person name="Liber J."/>
            <person name="Desiro A."/>
            <person name="Na H."/>
            <person name="Kennedy M."/>
            <person name="Barry K."/>
            <person name="Grigoriev I.V."/>
            <person name="Miller A.N."/>
            <person name="O'Donnell K."/>
            <person name="Stajich J.E."/>
            <person name="Bonito G."/>
        </authorList>
    </citation>
    <scope>NUCLEOTIDE SEQUENCE</scope>
    <source>
        <strain evidence="2">KOD1015</strain>
    </source>
</reference>
<feature type="compositionally biased region" description="Polar residues" evidence="1">
    <location>
        <begin position="1"/>
        <end position="12"/>
    </location>
</feature>
<evidence type="ECO:0000256" key="1">
    <source>
        <dbReference type="SAM" id="MobiDB-lite"/>
    </source>
</evidence>
<keyword evidence="3" id="KW-1185">Reference proteome</keyword>
<evidence type="ECO:0000313" key="3">
    <source>
        <dbReference type="Proteomes" id="UP000780801"/>
    </source>
</evidence>
<accession>A0A9P6FJB4</accession>
<comment type="caution">
    <text evidence="2">The sequence shown here is derived from an EMBL/GenBank/DDBJ whole genome shotgun (WGS) entry which is preliminary data.</text>
</comment>
<dbReference type="AlphaFoldDB" id="A0A9P6FJB4"/>
<name>A0A9P6FJB4_9FUNG</name>
<evidence type="ECO:0000313" key="2">
    <source>
        <dbReference type="EMBL" id="KAF9552519.1"/>
    </source>
</evidence>
<feature type="region of interest" description="Disordered" evidence="1">
    <location>
        <begin position="1"/>
        <end position="26"/>
    </location>
</feature>
<gene>
    <name evidence="2" type="ORF">BGW38_009459</name>
</gene>
<dbReference type="Proteomes" id="UP000780801">
    <property type="component" value="Unassembled WGS sequence"/>
</dbReference>